<gene>
    <name evidence="18" type="ORF">OZ415_04080</name>
</gene>
<feature type="compositionally biased region" description="Low complexity" evidence="14">
    <location>
        <begin position="718"/>
        <end position="801"/>
    </location>
</feature>
<feature type="domain" description="Penicillin-binding protein transpeptidase" evidence="16">
    <location>
        <begin position="360"/>
        <end position="611"/>
    </location>
</feature>
<dbReference type="InterPro" id="IPR023346">
    <property type="entry name" value="Lysozyme-like_dom_sf"/>
</dbReference>
<evidence type="ECO:0000256" key="14">
    <source>
        <dbReference type="SAM" id="MobiDB-lite"/>
    </source>
</evidence>
<comment type="similarity">
    <text evidence="2">In the N-terminal section; belongs to the glycosyltransferase 51 family.</text>
</comment>
<keyword evidence="6" id="KW-0808">Transferase</keyword>
<evidence type="ECO:0000256" key="15">
    <source>
        <dbReference type="SAM" id="Phobius"/>
    </source>
</evidence>
<dbReference type="InterPro" id="IPR012338">
    <property type="entry name" value="Beta-lactam/transpept-like"/>
</dbReference>
<dbReference type="FunFam" id="1.10.3810.10:FF:000001">
    <property type="entry name" value="Penicillin-binding protein 1A"/>
    <property type="match status" value="1"/>
</dbReference>
<dbReference type="RefSeq" id="WP_269105424.1">
    <property type="nucleotide sequence ID" value="NZ_CP114063.1"/>
</dbReference>
<evidence type="ECO:0000256" key="9">
    <source>
        <dbReference type="ARBA" id="ARBA00022984"/>
    </source>
</evidence>
<dbReference type="SUPFAM" id="SSF56601">
    <property type="entry name" value="beta-lactamase/transpeptidase-like"/>
    <property type="match status" value="1"/>
</dbReference>
<dbReference type="AlphaFoldDB" id="A0AA47GCL6"/>
<evidence type="ECO:0000256" key="11">
    <source>
        <dbReference type="ARBA" id="ARBA00023316"/>
    </source>
</evidence>
<dbReference type="InterPro" id="IPR001264">
    <property type="entry name" value="Glyco_trans_51"/>
</dbReference>
<evidence type="ECO:0000256" key="1">
    <source>
        <dbReference type="ARBA" id="ARBA00007090"/>
    </source>
</evidence>
<dbReference type="Pfam" id="PF00912">
    <property type="entry name" value="Transgly"/>
    <property type="match status" value="1"/>
</dbReference>
<dbReference type="Pfam" id="PF00905">
    <property type="entry name" value="Transpeptidase"/>
    <property type="match status" value="1"/>
</dbReference>
<evidence type="ECO:0000256" key="6">
    <source>
        <dbReference type="ARBA" id="ARBA00022679"/>
    </source>
</evidence>
<dbReference type="GO" id="GO:0006508">
    <property type="term" value="P:proteolysis"/>
    <property type="evidence" value="ECO:0007669"/>
    <property type="project" value="UniProtKB-KW"/>
</dbReference>
<evidence type="ECO:0000256" key="8">
    <source>
        <dbReference type="ARBA" id="ARBA00022960"/>
    </source>
</evidence>
<evidence type="ECO:0000313" key="18">
    <source>
        <dbReference type="EMBL" id="WAT25250.1"/>
    </source>
</evidence>
<keyword evidence="9" id="KW-0573">Peptidoglycan synthesis</keyword>
<keyword evidence="7" id="KW-0378">Hydrolase</keyword>
<evidence type="ECO:0000256" key="7">
    <source>
        <dbReference type="ARBA" id="ARBA00022801"/>
    </source>
</evidence>
<feature type="compositionally biased region" description="Acidic residues" evidence="14">
    <location>
        <begin position="805"/>
        <end position="820"/>
    </location>
</feature>
<dbReference type="SUPFAM" id="SSF53955">
    <property type="entry name" value="Lysozyme-like"/>
    <property type="match status" value="1"/>
</dbReference>
<keyword evidence="8" id="KW-0133">Cell shape</keyword>
<accession>A0AA47GCL6</accession>
<proteinExistence type="inferred from homology"/>
<keyword evidence="5" id="KW-0328">Glycosyltransferase</keyword>
<dbReference type="Proteomes" id="UP001164714">
    <property type="component" value="Chromosome"/>
</dbReference>
<evidence type="ECO:0000256" key="10">
    <source>
        <dbReference type="ARBA" id="ARBA00023268"/>
    </source>
</evidence>
<evidence type="ECO:0000256" key="2">
    <source>
        <dbReference type="ARBA" id="ARBA00007739"/>
    </source>
</evidence>
<keyword evidence="15" id="KW-0472">Membrane</keyword>
<comment type="catalytic activity">
    <reaction evidence="13">
        <text>[GlcNAc-(1-&gt;4)-Mur2Ac(oyl-L-Ala-gamma-D-Glu-L-Lys-D-Ala-D-Ala)](n)-di-trans,octa-cis-undecaprenyl diphosphate + beta-D-GlcNAc-(1-&gt;4)-Mur2Ac(oyl-L-Ala-gamma-D-Glu-L-Lys-D-Ala-D-Ala)-di-trans,octa-cis-undecaprenyl diphosphate = [GlcNAc-(1-&gt;4)-Mur2Ac(oyl-L-Ala-gamma-D-Glu-L-Lys-D-Ala-D-Ala)](n+1)-di-trans,octa-cis-undecaprenyl diphosphate + di-trans,octa-cis-undecaprenyl diphosphate + H(+)</text>
        <dbReference type="Rhea" id="RHEA:23708"/>
        <dbReference type="Rhea" id="RHEA-COMP:9602"/>
        <dbReference type="Rhea" id="RHEA-COMP:9603"/>
        <dbReference type="ChEBI" id="CHEBI:15378"/>
        <dbReference type="ChEBI" id="CHEBI:58405"/>
        <dbReference type="ChEBI" id="CHEBI:60033"/>
        <dbReference type="ChEBI" id="CHEBI:78435"/>
        <dbReference type="EC" id="2.4.99.28"/>
    </reaction>
</comment>
<keyword evidence="15" id="KW-0812">Transmembrane</keyword>
<keyword evidence="3" id="KW-0121">Carboxypeptidase</keyword>
<protein>
    <submittedName>
        <fullName evidence="18">Transglycosylase domain-containing protein</fullName>
    </submittedName>
</protein>
<evidence type="ECO:0000256" key="3">
    <source>
        <dbReference type="ARBA" id="ARBA00022645"/>
    </source>
</evidence>
<evidence type="ECO:0000259" key="16">
    <source>
        <dbReference type="Pfam" id="PF00905"/>
    </source>
</evidence>
<dbReference type="GO" id="GO:0008658">
    <property type="term" value="F:penicillin binding"/>
    <property type="evidence" value="ECO:0007669"/>
    <property type="project" value="InterPro"/>
</dbReference>
<dbReference type="Gene3D" id="1.10.3810.10">
    <property type="entry name" value="Biosynthetic peptidoglycan transglycosylase-like"/>
    <property type="match status" value="1"/>
</dbReference>
<evidence type="ECO:0000256" key="5">
    <source>
        <dbReference type="ARBA" id="ARBA00022676"/>
    </source>
</evidence>
<dbReference type="InterPro" id="IPR036950">
    <property type="entry name" value="PBP_transglycosylase"/>
</dbReference>
<evidence type="ECO:0000259" key="17">
    <source>
        <dbReference type="Pfam" id="PF00912"/>
    </source>
</evidence>
<feature type="region of interest" description="Disordered" evidence="14">
    <location>
        <begin position="718"/>
        <end position="820"/>
    </location>
</feature>
<dbReference type="GO" id="GO:0008360">
    <property type="term" value="P:regulation of cell shape"/>
    <property type="evidence" value="ECO:0007669"/>
    <property type="project" value="UniProtKB-KW"/>
</dbReference>
<evidence type="ECO:0000256" key="13">
    <source>
        <dbReference type="ARBA" id="ARBA00049902"/>
    </source>
</evidence>
<dbReference type="EMBL" id="CP114063">
    <property type="protein sequence ID" value="WAT25250.1"/>
    <property type="molecule type" value="Genomic_DNA"/>
</dbReference>
<dbReference type="GO" id="GO:0071555">
    <property type="term" value="P:cell wall organization"/>
    <property type="evidence" value="ECO:0007669"/>
    <property type="project" value="UniProtKB-KW"/>
</dbReference>
<sequence length="820" mass="89125">MSQDQNSRRRSQNKRKSSKKIQGKRGKSNRSGMALWKKILLGIVGAGVVVGVALSIIAFVWISDSPTISEEDLFGTIASSVYDNEGNVVYETSQNDRIIVDESDISQQAFDAVTSIEDRRFMEHNGFDPIRIAGSFLANLKAGGIAQGGSTLTQQLVKLTSFSTNEEDQTYKRKVQEIWLAIQLEQDYSKQEIFEFYINKVYMANGVYGMGTAAEVYYGKSLSELSIAQTALLAGMPQAPNAYDPYSDPEAAEERRNLVLAEMLDNEKITQEEYDEAVSTPIDDGLQDIDTESTEQSETAIMLDSYIQEVAAEVEEAGYDMYSDGLQIYTHLDMDAMTEIYNTIEDEDGYYFTNDNMQAAASLVDTETGNILALYGGRNQEGQLSYNRATQLERSVGSSIKPFADYATAIEYLNYSTESSIEDEEHTYSDGTEINNWDNLYQGTITLRQALIGSRNIPALKLLQEVGTEQVDEFLQGMGIVLNGGNGVYESDAIGGDITPLQLSAAFATLGNYGEYNQARAVDYFTTFDGEEVTIDSTSNQAMDESTAYMVTDMLKDNFTDTAYGLSTNYHTAGLAEAGKSGTTNYTEDQAAELGVDSSAVPDTWMSGYTTDYALSIWTGYDNPFSTDEVGYIDGSDRYIVSYLYQAIMGYLSTTSENADWVQPDSVHEVKLVKDAIPDEFPTNATPSSQILTGLANDDLYSDYQAWLASGNAIVQSSSSSSSRASSSSSSSISSSISSSSSSSSSSAEESSEESSSSESESSESSVSESSEVETPSSEVESSSVSSSTTQPSASSSSSSRPADTGDDEDVEDEEVDEAA</sequence>
<comment type="similarity">
    <text evidence="1">In the C-terminal section; belongs to the transpeptidase family.</text>
</comment>
<dbReference type="InterPro" id="IPR001460">
    <property type="entry name" value="PCN-bd_Tpept"/>
</dbReference>
<comment type="catalytic activity">
    <reaction evidence="12">
        <text>Preferential cleavage: (Ac)2-L-Lys-D-Ala-|-D-Ala. Also transpeptidation of peptidyl-alanyl moieties that are N-acyl substituents of D-alanine.</text>
        <dbReference type="EC" id="3.4.16.4"/>
    </reaction>
</comment>
<feature type="region of interest" description="Disordered" evidence="14">
    <location>
        <begin position="1"/>
        <end position="29"/>
    </location>
</feature>
<dbReference type="GO" id="GO:0030288">
    <property type="term" value="C:outer membrane-bounded periplasmic space"/>
    <property type="evidence" value="ECO:0007669"/>
    <property type="project" value="TreeGrafter"/>
</dbReference>
<feature type="domain" description="Glycosyl transferase family 51" evidence="17">
    <location>
        <begin position="86"/>
        <end position="263"/>
    </location>
</feature>
<keyword evidence="11" id="KW-0961">Cell wall biogenesis/degradation</keyword>
<dbReference type="PANTHER" id="PTHR32282:SF29">
    <property type="entry name" value="PENICILLIN-BINDING PROTEIN 1A"/>
    <property type="match status" value="1"/>
</dbReference>
<evidence type="ECO:0000256" key="4">
    <source>
        <dbReference type="ARBA" id="ARBA00022670"/>
    </source>
</evidence>
<evidence type="ECO:0000256" key="12">
    <source>
        <dbReference type="ARBA" id="ARBA00034000"/>
    </source>
</evidence>
<evidence type="ECO:0000313" key="19">
    <source>
        <dbReference type="Proteomes" id="UP001164714"/>
    </source>
</evidence>
<name>A0AA47GCL6_9LACT</name>
<dbReference type="GO" id="GO:0009002">
    <property type="term" value="F:serine-type D-Ala-D-Ala carboxypeptidase activity"/>
    <property type="evidence" value="ECO:0007669"/>
    <property type="project" value="UniProtKB-EC"/>
</dbReference>
<dbReference type="GO" id="GO:0009252">
    <property type="term" value="P:peptidoglycan biosynthetic process"/>
    <property type="evidence" value="ECO:0007669"/>
    <property type="project" value="UniProtKB-KW"/>
</dbReference>
<keyword evidence="4" id="KW-0645">Protease</keyword>
<dbReference type="Gene3D" id="3.40.710.10">
    <property type="entry name" value="DD-peptidase/beta-lactamase superfamily"/>
    <property type="match status" value="1"/>
</dbReference>
<dbReference type="InterPro" id="IPR050396">
    <property type="entry name" value="Glycosyltr_51/Transpeptidase"/>
</dbReference>
<organism evidence="18 19">
    <name type="scientific">Aerococcus urinaeequi</name>
    <dbReference type="NCBI Taxonomy" id="51665"/>
    <lineage>
        <taxon>Bacteria</taxon>
        <taxon>Bacillati</taxon>
        <taxon>Bacillota</taxon>
        <taxon>Bacilli</taxon>
        <taxon>Lactobacillales</taxon>
        <taxon>Aerococcaceae</taxon>
        <taxon>Aerococcus</taxon>
    </lineage>
</organism>
<feature type="transmembrane region" description="Helical" evidence="15">
    <location>
        <begin position="39"/>
        <end position="62"/>
    </location>
</feature>
<keyword evidence="15" id="KW-1133">Transmembrane helix</keyword>
<dbReference type="GO" id="GO:0008955">
    <property type="term" value="F:peptidoglycan glycosyltransferase activity"/>
    <property type="evidence" value="ECO:0007669"/>
    <property type="project" value="UniProtKB-EC"/>
</dbReference>
<feature type="compositionally biased region" description="Basic residues" evidence="14">
    <location>
        <begin position="8"/>
        <end position="28"/>
    </location>
</feature>
<dbReference type="PANTHER" id="PTHR32282">
    <property type="entry name" value="BINDING PROTEIN TRANSPEPTIDASE, PUTATIVE-RELATED"/>
    <property type="match status" value="1"/>
</dbReference>
<reference evidence="18" key="1">
    <citation type="submission" date="2022-12" db="EMBL/GenBank/DDBJ databases">
        <title>Whole genome sequence analysis of a duck derived balloon bacteium Aerococcus urinaeequi henan2020.</title>
        <authorList>
            <person name="Zhang H."/>
            <person name="Qiao H.X."/>
            <person name="Bian C.Z."/>
            <person name="Shu J.C."/>
        </authorList>
    </citation>
    <scope>NUCLEOTIDE SEQUENCE</scope>
    <source>
        <strain evidence="18">2020-HN-1</strain>
    </source>
</reference>
<keyword evidence="10" id="KW-0511">Multifunctional enzyme</keyword>